<feature type="domain" description="Clp ATPase C-terminal" evidence="6">
    <location>
        <begin position="327"/>
        <end position="426"/>
    </location>
</feature>
<name>A0ABM9N972_9RICK</name>
<dbReference type="InterPro" id="IPR019489">
    <property type="entry name" value="Clp_ATPase_C"/>
</dbReference>
<accession>A0ABM9N972</accession>
<sequence length="435" mass="49062">MNNDVPNPKKIVEELDKHIVGQHDAKKIVAIALRNRWRRNQIKTGMQAEIIPKNILMIGPTGVGKTEIARRLSRMVNAPFIKVEATKFTEVGYVGRDVDSIIRDLLDIAINLKREERRKHVIKRAERTAKARIIKILSNDSQEKLAKCEQELESGALDNKEIEVELEATDSNYNSLDVPDMPGAGVGIINITDMIGKTLGNKNKKKRCMKIKHAYEALKIEESDKLIDQDQIIKDAIDSTENSGIVFLDEVDKITPKSDARSEVNREGVQRDLLPLIEGTVVNTKYGSVKTNYVLFIASGAFHLSKPSDLLPELQGRLPVRVELNSLKCEDYIKILTDPQYSLLKQYIALMKTEKVDLVFTASGTKKIAKYAFELNNEIENIGARRLNTIMEKLLEDISFNTDEAANSMVKITESYVTEKLNKIITTLDLSKFIL</sequence>
<keyword evidence="2" id="KW-0547">Nucleotide-binding</keyword>
<dbReference type="InterPro" id="IPR003959">
    <property type="entry name" value="ATPase_AAA_core"/>
</dbReference>
<keyword evidence="7" id="KW-0378">Hydrolase</keyword>
<keyword evidence="8" id="KW-1185">Reference proteome</keyword>
<keyword evidence="4" id="KW-0143">Chaperone</keyword>
<dbReference type="GO" id="GO:0006508">
    <property type="term" value="P:proteolysis"/>
    <property type="evidence" value="ECO:0007669"/>
    <property type="project" value="UniProtKB-KW"/>
</dbReference>
<dbReference type="InterPro" id="IPR050052">
    <property type="entry name" value="ATP-dep_Clp_protease_ClpX"/>
</dbReference>
<dbReference type="InterPro" id="IPR027417">
    <property type="entry name" value="P-loop_NTPase"/>
</dbReference>
<dbReference type="PANTHER" id="PTHR48102">
    <property type="entry name" value="ATP-DEPENDENT CLP PROTEASE ATP-BINDING SUBUNIT CLPX-LIKE, MITOCHONDRIAL-RELATED"/>
    <property type="match status" value="1"/>
</dbReference>
<dbReference type="NCBIfam" id="TIGR00390">
    <property type="entry name" value="hslU"/>
    <property type="match status" value="1"/>
</dbReference>
<dbReference type="Proteomes" id="UP001314181">
    <property type="component" value="Unassembled WGS sequence"/>
</dbReference>
<gene>
    <name evidence="7" type="primary">hslU</name>
    <name evidence="7" type="ORF">CAXC1_50013</name>
</gene>
<dbReference type="Gene3D" id="1.10.8.60">
    <property type="match status" value="1"/>
</dbReference>
<dbReference type="InterPro" id="IPR004491">
    <property type="entry name" value="HslU"/>
</dbReference>
<evidence type="ECO:0000256" key="1">
    <source>
        <dbReference type="ARBA" id="ARBA00009771"/>
    </source>
</evidence>
<dbReference type="SMART" id="SM01086">
    <property type="entry name" value="ClpB_D2-small"/>
    <property type="match status" value="1"/>
</dbReference>
<dbReference type="Pfam" id="PF07724">
    <property type="entry name" value="AAA_2"/>
    <property type="match status" value="1"/>
</dbReference>
<evidence type="ECO:0000256" key="3">
    <source>
        <dbReference type="ARBA" id="ARBA00022840"/>
    </source>
</evidence>
<dbReference type="Gene3D" id="3.40.50.300">
    <property type="entry name" value="P-loop containing nucleotide triphosphate hydrolases"/>
    <property type="match status" value="2"/>
</dbReference>
<dbReference type="PANTHER" id="PTHR48102:SF3">
    <property type="entry name" value="ATP-DEPENDENT PROTEASE ATPASE SUBUNIT HSLU"/>
    <property type="match status" value="1"/>
</dbReference>
<dbReference type="Pfam" id="PF00004">
    <property type="entry name" value="AAA"/>
    <property type="match status" value="1"/>
</dbReference>
<dbReference type="EMBL" id="CAWVOK010000031">
    <property type="protein sequence ID" value="CAK8163454.1"/>
    <property type="molecule type" value="Genomic_DNA"/>
</dbReference>
<protein>
    <submittedName>
        <fullName evidence="7">ATP-dependent protease ATPase subunit HslU</fullName>
    </submittedName>
</protein>
<reference evidence="7 8" key="1">
    <citation type="submission" date="2024-01" db="EMBL/GenBank/DDBJ databases">
        <authorList>
            <person name="Kunselman E."/>
        </authorList>
    </citation>
    <scope>NUCLEOTIDE SEQUENCE [LARGE SCALE GENOMIC DNA]</scope>
    <source>
        <strain evidence="7">2 abalone samples</strain>
    </source>
</reference>
<evidence type="ECO:0000259" key="6">
    <source>
        <dbReference type="SMART" id="SM01086"/>
    </source>
</evidence>
<feature type="domain" description="AAA+ ATPase" evidence="5">
    <location>
        <begin position="51"/>
        <end position="324"/>
    </location>
</feature>
<dbReference type="RefSeq" id="WP_338364674.1">
    <property type="nucleotide sequence ID" value="NZ_CAWVOK010000031.1"/>
</dbReference>
<evidence type="ECO:0000313" key="7">
    <source>
        <dbReference type="EMBL" id="CAK8163454.1"/>
    </source>
</evidence>
<keyword evidence="7" id="KW-0645">Protease</keyword>
<evidence type="ECO:0000313" key="8">
    <source>
        <dbReference type="Proteomes" id="UP001314181"/>
    </source>
</evidence>
<keyword evidence="3" id="KW-0067">ATP-binding</keyword>
<comment type="similarity">
    <text evidence="1">Belongs to the ClpX chaperone family. HslU subfamily.</text>
</comment>
<evidence type="ECO:0000259" key="5">
    <source>
        <dbReference type="SMART" id="SM00382"/>
    </source>
</evidence>
<dbReference type="NCBIfam" id="NF003544">
    <property type="entry name" value="PRK05201.1"/>
    <property type="match status" value="1"/>
</dbReference>
<proteinExistence type="inferred from homology"/>
<comment type="caution">
    <text evidence="7">The sequence shown here is derived from an EMBL/GenBank/DDBJ whole genome shotgun (WGS) entry which is preliminary data.</text>
</comment>
<organism evidence="7 8">
    <name type="scientific">Candidatus Xenohaliotis californiensis</name>
    <dbReference type="NCBI Taxonomy" id="84677"/>
    <lineage>
        <taxon>Bacteria</taxon>
        <taxon>Pseudomonadati</taxon>
        <taxon>Pseudomonadota</taxon>
        <taxon>Alphaproteobacteria</taxon>
        <taxon>Rickettsiales</taxon>
        <taxon>Anaplasmataceae</taxon>
        <taxon>Candidatus Xenohaliotis</taxon>
    </lineage>
</organism>
<dbReference type="InterPro" id="IPR003593">
    <property type="entry name" value="AAA+_ATPase"/>
</dbReference>
<evidence type="ECO:0000256" key="2">
    <source>
        <dbReference type="ARBA" id="ARBA00022741"/>
    </source>
</evidence>
<dbReference type="SMART" id="SM00382">
    <property type="entry name" value="AAA"/>
    <property type="match status" value="1"/>
</dbReference>
<evidence type="ECO:0000256" key="4">
    <source>
        <dbReference type="ARBA" id="ARBA00023186"/>
    </source>
</evidence>
<dbReference type="SUPFAM" id="SSF52540">
    <property type="entry name" value="P-loop containing nucleoside triphosphate hydrolases"/>
    <property type="match status" value="1"/>
</dbReference>
<dbReference type="GO" id="GO:0008233">
    <property type="term" value="F:peptidase activity"/>
    <property type="evidence" value="ECO:0007669"/>
    <property type="project" value="UniProtKB-KW"/>
</dbReference>